<keyword evidence="2" id="KW-1185">Reference proteome</keyword>
<evidence type="ECO:0000313" key="1">
    <source>
        <dbReference type="EMBL" id="KAK7250064.1"/>
    </source>
</evidence>
<proteinExistence type="predicted"/>
<dbReference type="SUPFAM" id="SSF52540">
    <property type="entry name" value="P-loop containing nucleoside triphosphate hydrolases"/>
    <property type="match status" value="1"/>
</dbReference>
<protein>
    <recommendedName>
        <fullName evidence="3">Sulfotransferase domain-containing protein</fullName>
    </recommendedName>
</protein>
<name>A0ABR1GAQ7_AURAN</name>
<organism evidence="1 2">
    <name type="scientific">Aureococcus anophagefferens</name>
    <name type="common">Harmful bloom alga</name>
    <dbReference type="NCBI Taxonomy" id="44056"/>
    <lineage>
        <taxon>Eukaryota</taxon>
        <taxon>Sar</taxon>
        <taxon>Stramenopiles</taxon>
        <taxon>Ochrophyta</taxon>
        <taxon>Pelagophyceae</taxon>
        <taxon>Pelagomonadales</taxon>
        <taxon>Pelagomonadaceae</taxon>
        <taxon>Aureococcus</taxon>
    </lineage>
</organism>
<comment type="caution">
    <text evidence="1">The sequence shown here is derived from an EMBL/GenBank/DDBJ whole genome shotgun (WGS) entry which is preliminary data.</text>
</comment>
<reference evidence="1 2" key="1">
    <citation type="submission" date="2024-03" db="EMBL/GenBank/DDBJ databases">
        <title>Aureococcus anophagefferens CCMP1851 and Kratosvirus quantuckense: Draft genome of a second virus-susceptible host strain in the model system.</title>
        <authorList>
            <person name="Chase E."/>
            <person name="Truchon A.R."/>
            <person name="Schepens W."/>
            <person name="Wilhelm S.W."/>
        </authorList>
    </citation>
    <scope>NUCLEOTIDE SEQUENCE [LARGE SCALE GENOMIC DNA]</scope>
    <source>
        <strain evidence="1 2">CCMP1851</strain>
    </source>
</reference>
<sequence length="292" mass="31789">MRVVVVAAVAALARVEGKQKRYRIAMFKESRTGSTWAADLLANEPAVNFFAHEAHSCCRSGVNDTFRTFYAILAAPTCAMDCGDRDARGVPVWAGGAAEPPAASRWRRVYARTNLVKRAVSKLHADVLVEHCYGTHKVLSARAHACYEDHKALMDRPLELSAAYLAKSTHKDAELFVDIIGAAARASGGRPFLWYYEALMLDAPAEISRLLRAVGLPEAATRNVAASSNSTKITADDLHVSVVNFTAVLADLEPLSPCLYAQAVDTVPRLVPTLCLEDGDVPWEDVWKLPKA</sequence>
<dbReference type="Proteomes" id="UP001363151">
    <property type="component" value="Unassembled WGS sequence"/>
</dbReference>
<accession>A0ABR1GAQ7</accession>
<evidence type="ECO:0000313" key="2">
    <source>
        <dbReference type="Proteomes" id="UP001363151"/>
    </source>
</evidence>
<dbReference type="EMBL" id="JBBJCI010000038">
    <property type="protein sequence ID" value="KAK7250064.1"/>
    <property type="molecule type" value="Genomic_DNA"/>
</dbReference>
<evidence type="ECO:0008006" key="3">
    <source>
        <dbReference type="Google" id="ProtNLM"/>
    </source>
</evidence>
<dbReference type="InterPro" id="IPR027417">
    <property type="entry name" value="P-loop_NTPase"/>
</dbReference>
<gene>
    <name evidence="1" type="ORF">SO694_00006166</name>
</gene>